<keyword evidence="2" id="KW-0597">Phosphoprotein</keyword>
<dbReference type="GO" id="GO:0001227">
    <property type="term" value="F:DNA-binding transcription repressor activity, RNA polymerase II-specific"/>
    <property type="evidence" value="ECO:0007669"/>
    <property type="project" value="Ensembl"/>
</dbReference>
<keyword evidence="4" id="KW-0238">DNA-binding</keyword>
<dbReference type="GO" id="GO:1901797">
    <property type="term" value="P:negative regulation of signal transduction by p53 class mediator"/>
    <property type="evidence" value="ECO:0007669"/>
    <property type="project" value="Ensembl"/>
</dbReference>
<evidence type="ECO:0000256" key="5">
    <source>
        <dbReference type="ARBA" id="ARBA00023163"/>
    </source>
</evidence>
<accession>A0A2K5LJ99</accession>
<evidence type="ECO:0000256" key="4">
    <source>
        <dbReference type="ARBA" id="ARBA00023125"/>
    </source>
</evidence>
<comment type="subcellular location">
    <subcellularLocation>
        <location evidence="1">Nucleus</location>
    </subcellularLocation>
</comment>
<keyword evidence="7" id="KW-0175">Coiled coil</keyword>
<dbReference type="PANTHER" id="PTHR15741:SF14">
    <property type="entry name" value="CARBOHYDRATE-RESPONSIVE ELEMENT-BINDING PROTEIN"/>
    <property type="match status" value="1"/>
</dbReference>
<gene>
    <name evidence="10" type="primary">MLXIPL</name>
</gene>
<dbReference type="GO" id="GO:0008610">
    <property type="term" value="P:lipid biosynthetic process"/>
    <property type="evidence" value="ECO:0007669"/>
    <property type="project" value="Ensembl"/>
</dbReference>
<feature type="region of interest" description="Disordered" evidence="8">
    <location>
        <begin position="82"/>
        <end position="108"/>
    </location>
</feature>
<protein>
    <submittedName>
        <fullName evidence="10">MLX interacting protein like</fullName>
    </submittedName>
</protein>
<dbReference type="STRING" id="9531.ENSCATP00000012998"/>
<feature type="compositionally biased region" description="Low complexity" evidence="8">
    <location>
        <begin position="533"/>
        <end position="549"/>
    </location>
</feature>
<dbReference type="CDD" id="cd19689">
    <property type="entry name" value="bHLHzip_MLXIPL"/>
    <property type="match status" value="1"/>
</dbReference>
<dbReference type="GO" id="GO:0000432">
    <property type="term" value="P:positive regulation of transcription from RNA polymerase II promoter by glucose"/>
    <property type="evidence" value="ECO:0007669"/>
    <property type="project" value="Ensembl"/>
</dbReference>
<dbReference type="InterPro" id="IPR052207">
    <property type="entry name" value="Max-like/E-box_TFs"/>
</dbReference>
<feature type="region of interest" description="Disordered" evidence="8">
    <location>
        <begin position="514"/>
        <end position="555"/>
    </location>
</feature>
<evidence type="ECO:0000256" key="8">
    <source>
        <dbReference type="SAM" id="MobiDB-lite"/>
    </source>
</evidence>
<dbReference type="SMART" id="SM00353">
    <property type="entry name" value="HLH"/>
    <property type="match status" value="1"/>
</dbReference>
<dbReference type="SUPFAM" id="SSF47459">
    <property type="entry name" value="HLH, helix-loop-helix DNA-binding domain"/>
    <property type="match status" value="1"/>
</dbReference>
<feature type="region of interest" description="Disordered" evidence="8">
    <location>
        <begin position="576"/>
        <end position="677"/>
    </location>
</feature>
<dbReference type="FunFam" id="4.10.280.10:FF:000028">
    <property type="entry name" value="MLX interacting protein like"/>
    <property type="match status" value="1"/>
</dbReference>
<dbReference type="GO" id="GO:0005654">
    <property type="term" value="C:nucleoplasm"/>
    <property type="evidence" value="ECO:0007669"/>
    <property type="project" value="Ensembl"/>
</dbReference>
<feature type="compositionally biased region" description="Basic and acidic residues" evidence="8">
    <location>
        <begin position="668"/>
        <end position="677"/>
    </location>
</feature>
<dbReference type="GO" id="GO:0045821">
    <property type="term" value="P:positive regulation of glycolytic process"/>
    <property type="evidence" value="ECO:0007669"/>
    <property type="project" value="Ensembl"/>
</dbReference>
<dbReference type="GO" id="GO:0005667">
    <property type="term" value="C:transcription regulator complex"/>
    <property type="evidence" value="ECO:0007669"/>
    <property type="project" value="Ensembl"/>
</dbReference>
<dbReference type="GO" id="GO:0061629">
    <property type="term" value="F:RNA polymerase II-specific DNA-binding transcription factor binding"/>
    <property type="evidence" value="ECO:0007669"/>
    <property type="project" value="Ensembl"/>
</dbReference>
<feature type="domain" description="BHLH" evidence="9">
    <location>
        <begin position="677"/>
        <end position="731"/>
    </location>
</feature>
<keyword evidence="6" id="KW-0539">Nucleus</keyword>
<evidence type="ECO:0000256" key="7">
    <source>
        <dbReference type="SAM" id="Coils"/>
    </source>
</evidence>
<dbReference type="GO" id="GO:0090324">
    <property type="term" value="P:negative regulation of oxidative phosphorylation"/>
    <property type="evidence" value="ECO:0007669"/>
    <property type="project" value="Ensembl"/>
</dbReference>
<dbReference type="Ensembl" id="ENSCATT00000037131.1">
    <property type="protein sequence ID" value="ENSCATP00000012998.1"/>
    <property type="gene ID" value="ENSCATG00000030592.1"/>
</dbReference>
<evidence type="ECO:0000256" key="3">
    <source>
        <dbReference type="ARBA" id="ARBA00023015"/>
    </source>
</evidence>
<dbReference type="InterPro" id="IPR036638">
    <property type="entry name" value="HLH_DNA-bd_sf"/>
</dbReference>
<dbReference type="Bgee" id="ENSCATG00000030592">
    <property type="expression patterns" value="Expressed in liver and 3 other cell types or tissues"/>
</dbReference>
<dbReference type="GeneTree" id="ENSGT00940000159210"/>
<dbReference type="Pfam" id="PF00010">
    <property type="entry name" value="HLH"/>
    <property type="match status" value="1"/>
</dbReference>
<dbReference type="GO" id="GO:0035774">
    <property type="term" value="P:positive regulation of insulin secretion involved in cellular response to glucose stimulus"/>
    <property type="evidence" value="ECO:0007669"/>
    <property type="project" value="Ensembl"/>
</dbReference>
<organism evidence="10 11">
    <name type="scientific">Cercocebus atys</name>
    <name type="common">Sooty mangabey</name>
    <name type="synonym">Cercocebus torquatus atys</name>
    <dbReference type="NCBI Taxonomy" id="9531"/>
    <lineage>
        <taxon>Eukaryota</taxon>
        <taxon>Metazoa</taxon>
        <taxon>Chordata</taxon>
        <taxon>Craniata</taxon>
        <taxon>Vertebrata</taxon>
        <taxon>Euteleostomi</taxon>
        <taxon>Mammalia</taxon>
        <taxon>Eutheria</taxon>
        <taxon>Euarchontoglires</taxon>
        <taxon>Primates</taxon>
        <taxon>Haplorrhini</taxon>
        <taxon>Catarrhini</taxon>
        <taxon>Cercopithecidae</taxon>
        <taxon>Cercopithecinae</taxon>
        <taxon>Cercocebus</taxon>
    </lineage>
</organism>
<dbReference type="GO" id="GO:0001228">
    <property type="term" value="F:DNA-binding transcription activator activity, RNA polymerase II-specific"/>
    <property type="evidence" value="ECO:0007669"/>
    <property type="project" value="Ensembl"/>
</dbReference>
<reference evidence="10" key="1">
    <citation type="submission" date="2025-08" db="UniProtKB">
        <authorList>
            <consortium name="Ensembl"/>
        </authorList>
    </citation>
    <scope>IDENTIFICATION</scope>
</reference>
<evidence type="ECO:0000259" key="9">
    <source>
        <dbReference type="PROSITE" id="PS50888"/>
    </source>
</evidence>
<dbReference type="Gene3D" id="4.10.280.10">
    <property type="entry name" value="Helix-loop-helix DNA-binding domain"/>
    <property type="match status" value="1"/>
</dbReference>
<evidence type="ECO:0000313" key="11">
    <source>
        <dbReference type="Proteomes" id="UP000233060"/>
    </source>
</evidence>
<dbReference type="GO" id="GO:0045723">
    <property type="term" value="P:positive regulation of fatty acid biosynthetic process"/>
    <property type="evidence" value="ECO:0007669"/>
    <property type="project" value="Ensembl"/>
</dbReference>
<sequence length="880" mass="95913">MLMRLGWPRAVPRAARSQHQAAAAAATAMAGALAGLAAGLQVPRVGPSPDSDSDTDSEDPSLRRSAGGLLRSQVIHSGHFMVSSPHSDSLPRRRDQEGSVGPSDFGPRSIDPTLTRLFECLSLAYSGKLVSPKWKNFKGLKLLCRDKIRLNNAIWRAWYIQYVERRKSPVCGFVTPLQGPEADAHRKPEAVVLEGNYWKRRIEVVMREYHKWRIYYKKRLRKSSREEDLLAPKQAEGRWPPPEQWCKQLFSSVVPVLLGDPEEEPGGRQLLDLNCFLSDISDTLFTMTQSGPSPLQLPPEDAYVGNADMIQPDLTPLQPSLDDFMDISDFFTNSRPPQPPMPSNFPEPPSFSPVVDSLFSSGTLGPEVPPASSAMTHLSGHSRLQARNSCPGALDSSAFLSSDFLLPEDPKLRLPPPSVPPPLLHYPPPAKVPGLEPCPPPPFPPMAPPTALLQEEPLFSPRFPFPTVPPAPGVSPLPAPAAFPPTPQSVPSPAPTPFPIELLPSGYSEPAFGPCFSVPRGKPPAPSPRGQKASPPTLAPATASPPTTAGSNNPCLTQLLTAAKPEQALEPPLVSSTLLRSPGSPQETVPEFSCTFLPPTPAPTPPRPPPGPATLAPSRPLLVPKAERLSPPALSGSERRLSGDLSSMPGPGTLSIRVSPPQPILSRGRPDSNKTENRRITHISAEQKRRFNIKLGFDTLHGLVSTLSAQPSLKVSKATTLQKTAEYILMLQQERAGLQEEAQQLRDEIEELNAAINLCQQQLPATGVPITHQRFDQMRDMFDDYVRTRTLHNWKFWVFSILIRPLFESFNGMVSTASVHTLHQTSLAWLDQYCSLPALRPTVLNSLRQLGTSTSILTDPGRIPEQATRAVTEGTLGKPL</sequence>
<dbReference type="GO" id="GO:0000978">
    <property type="term" value="F:RNA polymerase II cis-regulatory region sequence-specific DNA binding"/>
    <property type="evidence" value="ECO:0007669"/>
    <property type="project" value="Ensembl"/>
</dbReference>
<dbReference type="GO" id="GO:0008284">
    <property type="term" value="P:positive regulation of cell population proliferation"/>
    <property type="evidence" value="ECO:0007669"/>
    <property type="project" value="Ensembl"/>
</dbReference>
<dbReference type="GO" id="GO:0010255">
    <property type="term" value="P:glucose mediated signaling pathway"/>
    <property type="evidence" value="ECO:0007669"/>
    <property type="project" value="Ensembl"/>
</dbReference>
<feature type="coiled-coil region" evidence="7">
    <location>
        <begin position="728"/>
        <end position="762"/>
    </location>
</feature>
<keyword evidence="11" id="KW-1185">Reference proteome</keyword>
<dbReference type="GO" id="GO:0000785">
    <property type="term" value="C:chromatin"/>
    <property type="evidence" value="ECO:0007669"/>
    <property type="project" value="Ensembl"/>
</dbReference>
<keyword evidence="3" id="KW-0805">Transcription regulation</keyword>
<dbReference type="PANTHER" id="PTHR15741">
    <property type="entry name" value="BASIC HELIX-LOOP-HELIX ZIP TRANSCRIPTION FACTOR"/>
    <property type="match status" value="1"/>
</dbReference>
<evidence type="ECO:0000256" key="1">
    <source>
        <dbReference type="ARBA" id="ARBA00004123"/>
    </source>
</evidence>
<feature type="compositionally biased region" description="Polar residues" evidence="8">
    <location>
        <begin position="576"/>
        <end position="587"/>
    </location>
</feature>
<dbReference type="PROSITE" id="PS50888">
    <property type="entry name" value="BHLH"/>
    <property type="match status" value="1"/>
</dbReference>
<dbReference type="Proteomes" id="UP000233060">
    <property type="component" value="Unassembled WGS sequence"/>
</dbReference>
<evidence type="ECO:0000256" key="6">
    <source>
        <dbReference type="ARBA" id="ARBA00023242"/>
    </source>
</evidence>
<dbReference type="AlphaFoldDB" id="A0A2K5LJ99"/>
<dbReference type="GO" id="GO:0005829">
    <property type="term" value="C:cytosol"/>
    <property type="evidence" value="ECO:0007669"/>
    <property type="project" value="Ensembl"/>
</dbReference>
<feature type="compositionally biased region" description="Pro residues" evidence="8">
    <location>
        <begin position="598"/>
        <end position="612"/>
    </location>
</feature>
<proteinExistence type="predicted"/>
<keyword evidence="5" id="KW-0804">Transcription</keyword>
<name>A0A2K5LJ99_CERAT</name>
<dbReference type="GO" id="GO:0046982">
    <property type="term" value="F:protein heterodimerization activity"/>
    <property type="evidence" value="ECO:0007669"/>
    <property type="project" value="Ensembl"/>
</dbReference>
<dbReference type="CDD" id="cd21771">
    <property type="entry name" value="NES2-NLS_ChREBP"/>
    <property type="match status" value="1"/>
</dbReference>
<reference evidence="10" key="2">
    <citation type="submission" date="2025-09" db="UniProtKB">
        <authorList>
            <consortium name="Ensembl"/>
        </authorList>
    </citation>
    <scope>IDENTIFICATION</scope>
</reference>
<dbReference type="InterPro" id="IPR011598">
    <property type="entry name" value="bHLH_dom"/>
</dbReference>
<evidence type="ECO:0000256" key="2">
    <source>
        <dbReference type="ARBA" id="ARBA00022553"/>
    </source>
</evidence>
<evidence type="ECO:0000313" key="10">
    <source>
        <dbReference type="Ensembl" id="ENSCATP00000012998.1"/>
    </source>
</evidence>
<feature type="region of interest" description="Disordered" evidence="8">
    <location>
        <begin position="41"/>
        <end position="64"/>
    </location>
</feature>